<reference evidence="2" key="2">
    <citation type="submission" date="2025-05" db="UniProtKB">
        <authorList>
            <consortium name="EnsemblMetazoa"/>
        </authorList>
    </citation>
    <scope>IDENTIFICATION</scope>
    <source>
        <strain evidence="2">Foshan</strain>
    </source>
</reference>
<dbReference type="EnsemblMetazoa" id="AALFPA23_019244.R28301">
    <property type="protein sequence ID" value="AALFPA23_019244.P28301"/>
    <property type="gene ID" value="AALFPA23_019244"/>
</dbReference>
<dbReference type="RefSeq" id="XP_062698928.1">
    <property type="nucleotide sequence ID" value="XM_062842944.1"/>
</dbReference>
<feature type="coiled-coil region" evidence="1">
    <location>
        <begin position="90"/>
        <end position="117"/>
    </location>
</feature>
<evidence type="ECO:0000313" key="3">
    <source>
        <dbReference type="Proteomes" id="UP000069940"/>
    </source>
</evidence>
<accession>A0ABM1ZK13</accession>
<dbReference type="Proteomes" id="UP000069940">
    <property type="component" value="Unassembled WGS sequence"/>
</dbReference>
<proteinExistence type="predicted"/>
<keyword evidence="1" id="KW-0175">Coiled coil</keyword>
<keyword evidence="3" id="KW-1185">Reference proteome</keyword>
<organism evidence="2 3">
    <name type="scientific">Aedes albopictus</name>
    <name type="common">Asian tiger mosquito</name>
    <name type="synonym">Stegomyia albopicta</name>
    <dbReference type="NCBI Taxonomy" id="7160"/>
    <lineage>
        <taxon>Eukaryota</taxon>
        <taxon>Metazoa</taxon>
        <taxon>Ecdysozoa</taxon>
        <taxon>Arthropoda</taxon>
        <taxon>Hexapoda</taxon>
        <taxon>Insecta</taxon>
        <taxon>Pterygota</taxon>
        <taxon>Neoptera</taxon>
        <taxon>Endopterygota</taxon>
        <taxon>Diptera</taxon>
        <taxon>Nematocera</taxon>
        <taxon>Culicoidea</taxon>
        <taxon>Culicidae</taxon>
        <taxon>Culicinae</taxon>
        <taxon>Aedini</taxon>
        <taxon>Aedes</taxon>
        <taxon>Stegomyia</taxon>
    </lineage>
</organism>
<evidence type="ECO:0000256" key="1">
    <source>
        <dbReference type="SAM" id="Coils"/>
    </source>
</evidence>
<evidence type="ECO:0000313" key="2">
    <source>
        <dbReference type="EnsemblMetazoa" id="AALFPA23_019244.P28301"/>
    </source>
</evidence>
<evidence type="ECO:0008006" key="4">
    <source>
        <dbReference type="Google" id="ProtNLM"/>
    </source>
</evidence>
<protein>
    <recommendedName>
        <fullName evidence="4">Peptidase aspartic putative domain-containing protein</fullName>
    </recommendedName>
</protein>
<reference evidence="3" key="1">
    <citation type="journal article" date="2015" name="Proc. Natl. Acad. Sci. U.S.A.">
        <title>Genome sequence of the Asian Tiger mosquito, Aedes albopictus, reveals insights into its biology, genetics, and evolution.</title>
        <authorList>
            <person name="Chen X.G."/>
            <person name="Jiang X."/>
            <person name="Gu J."/>
            <person name="Xu M."/>
            <person name="Wu Y."/>
            <person name="Deng Y."/>
            <person name="Zhang C."/>
            <person name="Bonizzoni M."/>
            <person name="Dermauw W."/>
            <person name="Vontas J."/>
            <person name="Armbruster P."/>
            <person name="Huang X."/>
            <person name="Yang Y."/>
            <person name="Zhang H."/>
            <person name="He W."/>
            <person name="Peng H."/>
            <person name="Liu Y."/>
            <person name="Wu K."/>
            <person name="Chen J."/>
            <person name="Lirakis M."/>
            <person name="Topalis P."/>
            <person name="Van Leeuwen T."/>
            <person name="Hall A.B."/>
            <person name="Jiang X."/>
            <person name="Thorpe C."/>
            <person name="Mueller R.L."/>
            <person name="Sun C."/>
            <person name="Waterhouse R.M."/>
            <person name="Yan G."/>
            <person name="Tu Z.J."/>
            <person name="Fang X."/>
            <person name="James A.A."/>
        </authorList>
    </citation>
    <scope>NUCLEOTIDE SEQUENCE [LARGE SCALE GENOMIC DNA]</scope>
    <source>
        <strain evidence="3">Foshan</strain>
    </source>
</reference>
<dbReference type="GeneID" id="109427488"/>
<sequence>MSGVHTVSSLDLPHQTINHDELQEKFPYLKGLPIASYVDAIPGILIGLDNGMLSSTLKLREGSAEQPIAAKTRLGWTLYGRSGDLDSTLLRRVSHQRRRAERSVEEIIDEIELLHNDEMASMREAQQGEDDKGDSELTNKTDKYRYQIENDIVNKIRKRCGKQGVLLNLYSNRDGRNRGVNVRKGAGEYYQPLTKKADLDVLEKSGMAEGTTSSNTGRSMFATVQDPSLSATTTDSTDPEIVLTTSARNVKGN</sequence>
<name>A0ABM1ZK13_AEDAL</name>